<dbReference type="GO" id="GO:0042973">
    <property type="term" value="F:glucan endo-1,3-beta-D-glucosidase activity"/>
    <property type="evidence" value="ECO:0007669"/>
    <property type="project" value="UniProtKB-EC"/>
</dbReference>
<keyword evidence="16" id="KW-1133">Transmembrane helix</keyword>
<feature type="compositionally biased region" description="Low complexity" evidence="15">
    <location>
        <begin position="537"/>
        <end position="550"/>
    </location>
</feature>
<dbReference type="PANTHER" id="PTHR16631:SF17">
    <property type="entry name" value="GLUCAN ENDO-1,3-BETA-GLUCOSIDASE BTGC"/>
    <property type="match status" value="1"/>
</dbReference>
<keyword evidence="10" id="KW-0961">Cell wall biogenesis/degradation</keyword>
<name>A0A2C5WWF1_9PEZI</name>
<keyword evidence="6" id="KW-0378">Hydrolase</keyword>
<keyword evidence="8" id="KW-0325">Glycoprotein</keyword>
<keyword evidence="16" id="KW-0812">Transmembrane</keyword>
<evidence type="ECO:0000256" key="5">
    <source>
        <dbReference type="ARBA" id="ARBA00022475"/>
    </source>
</evidence>
<evidence type="ECO:0000313" key="17">
    <source>
        <dbReference type="EMBL" id="PHH50123.1"/>
    </source>
</evidence>
<evidence type="ECO:0000313" key="18">
    <source>
        <dbReference type="Proteomes" id="UP000222788"/>
    </source>
</evidence>
<comment type="caution">
    <text evidence="17">The sequence shown here is derived from an EMBL/GenBank/DDBJ whole genome shotgun (WGS) entry which is preliminary data.</text>
</comment>
<dbReference type="GO" id="GO:0005576">
    <property type="term" value="C:extracellular region"/>
    <property type="evidence" value="ECO:0007669"/>
    <property type="project" value="TreeGrafter"/>
</dbReference>
<evidence type="ECO:0000256" key="9">
    <source>
        <dbReference type="ARBA" id="ARBA00023277"/>
    </source>
</evidence>
<feature type="compositionally biased region" description="Pro residues" evidence="15">
    <location>
        <begin position="8"/>
        <end position="28"/>
    </location>
</feature>
<dbReference type="Gene3D" id="3.20.20.80">
    <property type="entry name" value="Glycosidases"/>
    <property type="match status" value="1"/>
</dbReference>
<evidence type="ECO:0000256" key="13">
    <source>
        <dbReference type="ARBA" id="ARBA00042373"/>
    </source>
</evidence>
<reference evidence="17 18" key="1">
    <citation type="journal article" date="2013" name="Fungal Biol.">
        <title>Analysis of microsatellite markers in the genome of the plant pathogen Ceratocystis fimbriata.</title>
        <authorList>
            <person name="Simpson M.C."/>
            <person name="Wilken P.M."/>
            <person name="Coetzee M.P."/>
            <person name="Wingfield M.J."/>
            <person name="Wingfield B.D."/>
        </authorList>
    </citation>
    <scope>NUCLEOTIDE SEQUENCE [LARGE SCALE GENOMIC DNA]</scope>
    <source>
        <strain evidence="17 18">CBS 114723</strain>
    </source>
</reference>
<evidence type="ECO:0000256" key="1">
    <source>
        <dbReference type="ARBA" id="ARBA00000382"/>
    </source>
</evidence>
<keyword evidence="18" id="KW-1185">Reference proteome</keyword>
<feature type="region of interest" description="Disordered" evidence="15">
    <location>
        <begin position="277"/>
        <end position="407"/>
    </location>
</feature>
<evidence type="ECO:0000256" key="8">
    <source>
        <dbReference type="ARBA" id="ARBA00023180"/>
    </source>
</evidence>
<evidence type="ECO:0000256" key="6">
    <source>
        <dbReference type="ARBA" id="ARBA00022801"/>
    </source>
</evidence>
<keyword evidence="7 16" id="KW-0472">Membrane</keyword>
<sequence length="878" mass="94515">MPLDSFPPSLPPEDSPALPLPTPSPPSSPSASSELSEPPSPSLPDSVSNSYTTNPNSLYSQRTQLQQPQPQHRSVNNLRNSSKPTITHVISSHDLHTIASPTRLVRHSDRNQQSTRPPSHLTIPERAHPHPLTGIQSKYADFDQESYFCSPSPALSAEYHRQIDPDLRTASTSPASLDAEQPSETSPFDNSYAILERIPSSSTWSGNQSRLQEHHHPFEPPDNVTSLSLSGRSSPFGRRLSPTSDSGRAYQSQSIRSSTGSSTTSYITASNQNIQMPANGLMSGAPASASVSNRNSQISSSSTPTYDNSSSHSSPNPDYSVRTTSGQPPSPVLGPEVPLHRDFDVNTPLPVIRSLGSSSRSPSRSASSLRDPFQDDHFQNYASSRGLDPRLGEINPQMIADDGDDGLVYGKSGRNSLINVHRKSASSVSPNIKAAAAMGGAVMLNTLPGGSSPNQSGTGLAADAPTPHDSTYKVGAAAAAVGFSPDGLAEKGHSALSIKNSNKRRKLCIIITLGVLLLAAIIGGTLGGYLGNRNKKGSSSDSDNGQSASQDTETNGVLTKDSAEIKKLLNNANLHKVFPGMDYTPLNTQYPDCLHNPPSQNNITRDIAVLSQLTNVIRLYGTDCNQTEMVLEAMKNLDVSSSMSLWMGVWQDSNTTTNSRQLSQMWDVLDNYGTTPFRGLVVANEILFREEMTETELGNLMAEVRTNLTDRGFDALPVCTSDLGDKWTSSLADKSDVIMSNIHPFFGGVPYAEAANWTWSFFNNKNADFFKADAADNIISEIGWPTSGGTNCPADVTDCGSTGSIASVDGLNALLDDWVCAAMENGTNYFWFSAFDEPWKVRFNEEGAEWEDQWGLMDVNRNLKEGVVIPDCGGKTVS</sequence>
<feature type="region of interest" description="Disordered" evidence="15">
    <location>
        <begin position="91"/>
        <end position="133"/>
    </location>
</feature>
<dbReference type="STRING" id="1035309.A0A2C5WWF1"/>
<keyword evidence="9" id="KW-0119">Carbohydrate metabolism</keyword>
<comment type="catalytic activity">
    <reaction evidence="1">
        <text>Hydrolysis of (1-&gt;3)-beta-D-glucosidic linkages in (1-&gt;3)-beta-D-glucans.</text>
        <dbReference type="EC" id="3.2.1.39"/>
    </reaction>
</comment>
<evidence type="ECO:0000256" key="4">
    <source>
        <dbReference type="ARBA" id="ARBA00012780"/>
    </source>
</evidence>
<comment type="subcellular location">
    <subcellularLocation>
        <location evidence="2">Cell membrane</location>
        <topology evidence="2">Single-pass type II membrane protein</topology>
    </subcellularLocation>
</comment>
<comment type="function">
    <text evidence="12">Glucanases play a role in cell expansion during growth, in cell-cell fusion during mating, and in spore release during sporulation. This enzyme may be involved in beta-glucan degradation. Active on laminarin and lichenan.</text>
</comment>
<dbReference type="GO" id="GO:0009277">
    <property type="term" value="C:fungal-type cell wall"/>
    <property type="evidence" value="ECO:0007669"/>
    <property type="project" value="TreeGrafter"/>
</dbReference>
<dbReference type="AlphaFoldDB" id="A0A2C5WWF1"/>
<evidence type="ECO:0000256" key="10">
    <source>
        <dbReference type="ARBA" id="ARBA00023316"/>
    </source>
</evidence>
<feature type="region of interest" description="Disordered" evidence="15">
    <location>
        <begin position="168"/>
        <end position="265"/>
    </location>
</feature>
<dbReference type="Proteomes" id="UP000222788">
    <property type="component" value="Unassembled WGS sequence"/>
</dbReference>
<accession>A0A2C5WWF1</accession>
<organism evidence="17 18">
    <name type="scientific">Ceratocystis fimbriata CBS 114723</name>
    <dbReference type="NCBI Taxonomy" id="1035309"/>
    <lineage>
        <taxon>Eukaryota</taxon>
        <taxon>Fungi</taxon>
        <taxon>Dikarya</taxon>
        <taxon>Ascomycota</taxon>
        <taxon>Pezizomycotina</taxon>
        <taxon>Sordariomycetes</taxon>
        <taxon>Hypocreomycetidae</taxon>
        <taxon>Microascales</taxon>
        <taxon>Ceratocystidaceae</taxon>
        <taxon>Ceratocystis</taxon>
    </lineage>
</organism>
<proteinExistence type="inferred from homology"/>
<keyword evidence="11" id="KW-0624">Polysaccharide degradation</keyword>
<dbReference type="EMBL" id="APWK03000147">
    <property type="protein sequence ID" value="PHH50123.1"/>
    <property type="molecule type" value="Genomic_DNA"/>
</dbReference>
<feature type="transmembrane region" description="Helical" evidence="16">
    <location>
        <begin position="507"/>
        <end position="530"/>
    </location>
</feature>
<comment type="similarity">
    <text evidence="3">Belongs to the glycosyl hydrolase 17 family.</text>
</comment>
<gene>
    <name evidence="17" type="primary">btgC</name>
    <name evidence="17" type="ORF">CFIMG_005035RA</name>
</gene>
<dbReference type="OrthoDB" id="68336at2759"/>
<evidence type="ECO:0000256" key="14">
    <source>
        <dbReference type="ARBA" id="ARBA00043078"/>
    </source>
</evidence>
<feature type="compositionally biased region" description="Polar residues" evidence="15">
    <location>
        <begin position="47"/>
        <end position="60"/>
    </location>
</feature>
<dbReference type="GO" id="GO:0071555">
    <property type="term" value="P:cell wall organization"/>
    <property type="evidence" value="ECO:0007669"/>
    <property type="project" value="UniProtKB-KW"/>
</dbReference>
<feature type="compositionally biased region" description="Low complexity" evidence="15">
    <location>
        <begin position="250"/>
        <end position="265"/>
    </location>
</feature>
<dbReference type="InterPro" id="IPR050732">
    <property type="entry name" value="Beta-glucan_modifiers"/>
</dbReference>
<evidence type="ECO:0000256" key="3">
    <source>
        <dbReference type="ARBA" id="ARBA00008773"/>
    </source>
</evidence>
<feature type="region of interest" description="Disordered" evidence="15">
    <location>
        <begin position="535"/>
        <end position="557"/>
    </location>
</feature>
<dbReference type="GO" id="GO:0005886">
    <property type="term" value="C:plasma membrane"/>
    <property type="evidence" value="ECO:0007669"/>
    <property type="project" value="UniProtKB-SubCell"/>
</dbReference>
<evidence type="ECO:0000256" key="15">
    <source>
        <dbReference type="SAM" id="MobiDB-lite"/>
    </source>
</evidence>
<evidence type="ECO:0000256" key="16">
    <source>
        <dbReference type="SAM" id="Phobius"/>
    </source>
</evidence>
<feature type="region of interest" description="Disordered" evidence="15">
    <location>
        <begin position="1"/>
        <end position="79"/>
    </location>
</feature>
<feature type="compositionally biased region" description="Low complexity" evidence="15">
    <location>
        <begin position="353"/>
        <end position="370"/>
    </location>
</feature>
<dbReference type="EC" id="3.2.1.39" evidence="4"/>
<evidence type="ECO:0000256" key="11">
    <source>
        <dbReference type="ARBA" id="ARBA00023326"/>
    </source>
</evidence>
<feature type="compositionally biased region" description="Polar residues" evidence="15">
    <location>
        <begin position="223"/>
        <end position="233"/>
    </location>
</feature>
<evidence type="ECO:0000256" key="12">
    <source>
        <dbReference type="ARBA" id="ARBA00037649"/>
    </source>
</evidence>
<reference evidence="17 18" key="2">
    <citation type="journal article" date="2013" name="IMA Fungus">
        <title>IMA Genome-F 1: Ceratocystis fimbriata: Draft nuclear genome sequence for the plant pathogen, Ceratocystis fimbriata.</title>
        <authorList>
            <person name="Wilken P.M."/>
            <person name="Steenkamp E.T."/>
            <person name="Wingfield M.J."/>
            <person name="de Beer Z.W."/>
            <person name="Wingfield B.D."/>
        </authorList>
    </citation>
    <scope>NUCLEOTIDE SEQUENCE [LARGE SCALE GENOMIC DNA]</scope>
    <source>
        <strain evidence="17 18">CBS 114723</strain>
    </source>
</reference>
<feature type="compositionally biased region" description="Low complexity" evidence="15">
    <location>
        <begin position="288"/>
        <end position="320"/>
    </location>
</feature>
<dbReference type="PANTHER" id="PTHR16631">
    <property type="entry name" value="GLUCAN 1,3-BETA-GLUCOSIDASE"/>
    <property type="match status" value="1"/>
</dbReference>
<feature type="compositionally biased region" description="Polar residues" evidence="15">
    <location>
        <begin position="199"/>
        <end position="210"/>
    </location>
</feature>
<evidence type="ECO:0000256" key="2">
    <source>
        <dbReference type="ARBA" id="ARBA00004401"/>
    </source>
</evidence>
<dbReference type="GO" id="GO:0000272">
    <property type="term" value="P:polysaccharide catabolic process"/>
    <property type="evidence" value="ECO:0007669"/>
    <property type="project" value="UniProtKB-KW"/>
</dbReference>
<feature type="compositionally biased region" description="Low complexity" evidence="15">
    <location>
        <begin position="61"/>
        <end position="71"/>
    </location>
</feature>
<dbReference type="SUPFAM" id="SSF51445">
    <property type="entry name" value="(Trans)glycosidases"/>
    <property type="match status" value="1"/>
</dbReference>
<dbReference type="GO" id="GO:0009986">
    <property type="term" value="C:cell surface"/>
    <property type="evidence" value="ECO:0007669"/>
    <property type="project" value="TreeGrafter"/>
</dbReference>
<protein>
    <recommendedName>
        <fullName evidence="4">glucan endo-1,3-beta-D-glucosidase</fullName>
        <ecNumber evidence="4">3.2.1.39</ecNumber>
    </recommendedName>
    <alternativeName>
        <fullName evidence="14">Endo-1,3-beta-glucanase btgC</fullName>
    </alternativeName>
    <alternativeName>
        <fullName evidence="13">Laminarinase btgC</fullName>
    </alternativeName>
</protein>
<evidence type="ECO:0000256" key="7">
    <source>
        <dbReference type="ARBA" id="ARBA00023136"/>
    </source>
</evidence>
<dbReference type="InterPro" id="IPR017853">
    <property type="entry name" value="GH"/>
</dbReference>
<keyword evidence="5" id="KW-1003">Cell membrane</keyword>